<sequence>MEHKPNAQQPATHDYNNKINAQQWASHNSHSINTQQPATHDTNKINTGKSAIYDNVKVTLNSRLVLGKNTIAQEPATEKINKINVQQPATHDTSNAGPENPFALSDSIITKMNMKKPATLSYLKGPFSVHDGLNKINVQKPGSYNYLKGSAEGPFSLNDGTKLLRQKPLHLRRDHSPILAVLLLIALAAWFICAFVLLRYSRRVGKIDLIKPDLEIELSNLRRDGRANPPSVYKDEDETPESMV</sequence>
<gene>
    <name evidence="3" type="ORF">EDB81DRAFT_753736</name>
</gene>
<dbReference type="OrthoDB" id="10437579at2759"/>
<comment type="caution">
    <text evidence="3">The sequence shown here is derived from an EMBL/GenBank/DDBJ whole genome shotgun (WGS) entry which is preliminary data.</text>
</comment>
<evidence type="ECO:0000256" key="1">
    <source>
        <dbReference type="SAM" id="MobiDB-lite"/>
    </source>
</evidence>
<keyword evidence="2" id="KW-1133">Transmembrane helix</keyword>
<dbReference type="EMBL" id="JAGMUV010000002">
    <property type="protein sequence ID" value="KAH7171343.1"/>
    <property type="molecule type" value="Genomic_DNA"/>
</dbReference>
<organism evidence="3 4">
    <name type="scientific">Dactylonectria macrodidyma</name>
    <dbReference type="NCBI Taxonomy" id="307937"/>
    <lineage>
        <taxon>Eukaryota</taxon>
        <taxon>Fungi</taxon>
        <taxon>Dikarya</taxon>
        <taxon>Ascomycota</taxon>
        <taxon>Pezizomycotina</taxon>
        <taxon>Sordariomycetes</taxon>
        <taxon>Hypocreomycetidae</taxon>
        <taxon>Hypocreales</taxon>
        <taxon>Nectriaceae</taxon>
        <taxon>Dactylonectria</taxon>
    </lineage>
</organism>
<dbReference type="Proteomes" id="UP000738349">
    <property type="component" value="Unassembled WGS sequence"/>
</dbReference>
<name>A0A9P9FT93_9HYPO</name>
<evidence type="ECO:0000313" key="4">
    <source>
        <dbReference type="Proteomes" id="UP000738349"/>
    </source>
</evidence>
<protein>
    <submittedName>
        <fullName evidence="3">Uncharacterized protein</fullName>
    </submittedName>
</protein>
<accession>A0A9P9FT93</accession>
<evidence type="ECO:0000256" key="2">
    <source>
        <dbReference type="SAM" id="Phobius"/>
    </source>
</evidence>
<proteinExistence type="predicted"/>
<keyword evidence="4" id="KW-1185">Reference proteome</keyword>
<evidence type="ECO:0000313" key="3">
    <source>
        <dbReference type="EMBL" id="KAH7171343.1"/>
    </source>
</evidence>
<feature type="region of interest" description="Disordered" evidence="1">
    <location>
        <begin position="25"/>
        <end position="46"/>
    </location>
</feature>
<dbReference type="AlphaFoldDB" id="A0A9P9FT93"/>
<keyword evidence="2" id="KW-0472">Membrane</keyword>
<keyword evidence="2" id="KW-0812">Transmembrane</keyword>
<reference evidence="3" key="1">
    <citation type="journal article" date="2021" name="Nat. Commun.">
        <title>Genetic determinants of endophytism in the Arabidopsis root mycobiome.</title>
        <authorList>
            <person name="Mesny F."/>
            <person name="Miyauchi S."/>
            <person name="Thiergart T."/>
            <person name="Pickel B."/>
            <person name="Atanasova L."/>
            <person name="Karlsson M."/>
            <person name="Huettel B."/>
            <person name="Barry K.W."/>
            <person name="Haridas S."/>
            <person name="Chen C."/>
            <person name="Bauer D."/>
            <person name="Andreopoulos W."/>
            <person name="Pangilinan J."/>
            <person name="LaButti K."/>
            <person name="Riley R."/>
            <person name="Lipzen A."/>
            <person name="Clum A."/>
            <person name="Drula E."/>
            <person name="Henrissat B."/>
            <person name="Kohler A."/>
            <person name="Grigoriev I.V."/>
            <person name="Martin F.M."/>
            <person name="Hacquard S."/>
        </authorList>
    </citation>
    <scope>NUCLEOTIDE SEQUENCE</scope>
    <source>
        <strain evidence="3">MPI-CAGE-AT-0147</strain>
    </source>
</reference>
<feature type="transmembrane region" description="Helical" evidence="2">
    <location>
        <begin position="178"/>
        <end position="198"/>
    </location>
</feature>